<keyword evidence="3" id="KW-1185">Reference proteome</keyword>
<feature type="domain" description="Xylose isomerase-like TIM barrel" evidence="1">
    <location>
        <begin position="24"/>
        <end position="253"/>
    </location>
</feature>
<organism evidence="2 3">
    <name type="scientific">Paenibacillus glycanilyticus</name>
    <dbReference type="NCBI Taxonomy" id="126569"/>
    <lineage>
        <taxon>Bacteria</taxon>
        <taxon>Bacillati</taxon>
        <taxon>Bacillota</taxon>
        <taxon>Bacilli</taxon>
        <taxon>Bacillales</taxon>
        <taxon>Paenibacillaceae</taxon>
        <taxon>Paenibacillus</taxon>
    </lineage>
</organism>
<proteinExistence type="predicted"/>
<dbReference type="Proteomes" id="UP001285921">
    <property type="component" value="Unassembled WGS sequence"/>
</dbReference>
<dbReference type="RefSeq" id="WP_317980484.1">
    <property type="nucleotide sequence ID" value="NZ_BTCL01000010.1"/>
</dbReference>
<evidence type="ECO:0000313" key="2">
    <source>
        <dbReference type="EMBL" id="GMK45958.1"/>
    </source>
</evidence>
<reference evidence="2 3" key="1">
    <citation type="submission" date="2023-05" db="EMBL/GenBank/DDBJ databases">
        <title>Draft genome of Paenibacillus sp. CCS26.</title>
        <authorList>
            <person name="Akita H."/>
            <person name="Shinto Y."/>
            <person name="Kimura Z."/>
        </authorList>
    </citation>
    <scope>NUCLEOTIDE SEQUENCE [LARGE SCALE GENOMIC DNA]</scope>
    <source>
        <strain evidence="2 3">CCS26</strain>
    </source>
</reference>
<evidence type="ECO:0000259" key="1">
    <source>
        <dbReference type="Pfam" id="PF01261"/>
    </source>
</evidence>
<sequence>MKFALAMYTVYEEVKRDLDATLGAVREMGYEGIEMYGETLWPASVVKELLAKHGLELCGWHVEWRLLQLDTLENTIRYHAELGNQNIIIPCLGGPWNVGHMPEDNHAATWLRYAEQMNELADRLEMEGMRLGYHTHAHEFHDSFDGVTPWNILIEHTKPSVFLELDTGNCLEGAGDPVIALNETAGRLRVVHCKPLDSKQGTEAAIAADGDLNDWPLILQRCKAGGCEWLAIENESRTRGSKLAVAEQDLKSLISQLREAT</sequence>
<accession>A0ABQ6NLJ9</accession>
<keyword evidence="2" id="KW-0413">Isomerase</keyword>
<dbReference type="Gene3D" id="3.20.20.150">
    <property type="entry name" value="Divalent-metal-dependent TIM barrel enzymes"/>
    <property type="match status" value="1"/>
</dbReference>
<protein>
    <submittedName>
        <fullName evidence="2">Sugar phosphate isomerase</fullName>
    </submittedName>
</protein>
<dbReference type="GO" id="GO:0016853">
    <property type="term" value="F:isomerase activity"/>
    <property type="evidence" value="ECO:0007669"/>
    <property type="project" value="UniProtKB-KW"/>
</dbReference>
<dbReference type="InterPro" id="IPR013022">
    <property type="entry name" value="Xyl_isomerase-like_TIM-brl"/>
</dbReference>
<dbReference type="Pfam" id="PF01261">
    <property type="entry name" value="AP_endonuc_2"/>
    <property type="match status" value="1"/>
</dbReference>
<dbReference type="InterPro" id="IPR036237">
    <property type="entry name" value="Xyl_isomerase-like_sf"/>
</dbReference>
<dbReference type="EMBL" id="BTCL01000010">
    <property type="protein sequence ID" value="GMK45958.1"/>
    <property type="molecule type" value="Genomic_DNA"/>
</dbReference>
<comment type="caution">
    <text evidence="2">The sequence shown here is derived from an EMBL/GenBank/DDBJ whole genome shotgun (WGS) entry which is preliminary data.</text>
</comment>
<dbReference type="InterPro" id="IPR050312">
    <property type="entry name" value="IolE/XylAMocC-like"/>
</dbReference>
<dbReference type="SUPFAM" id="SSF51658">
    <property type="entry name" value="Xylose isomerase-like"/>
    <property type="match status" value="1"/>
</dbReference>
<evidence type="ECO:0000313" key="3">
    <source>
        <dbReference type="Proteomes" id="UP001285921"/>
    </source>
</evidence>
<dbReference type="PANTHER" id="PTHR12110:SF41">
    <property type="entry name" value="INOSOSE DEHYDRATASE"/>
    <property type="match status" value="1"/>
</dbReference>
<name>A0ABQ6NLJ9_9BACL</name>
<dbReference type="PANTHER" id="PTHR12110">
    <property type="entry name" value="HYDROXYPYRUVATE ISOMERASE"/>
    <property type="match status" value="1"/>
</dbReference>
<gene>
    <name evidence="2" type="ORF">PghCCS26_30860</name>
</gene>